<sequence>MINRYAELLFLIGRCLERADNYARIINIYYSMRHELMETDEGYAWERLASAVGHTHELSTPANEWVVLHDLTFDRTNPDSIFSSIQQVRNHIRTLRPLLPGELWDIINTFYLWLKEQDVSKLMLQSPYLFYKHISEQLALFNGTADAAMVRGQHWNFIQTGKFVERMNGTVRIIHSTYRNMKQDEKLLDEELLYNRFLVLLKSCGGYDAFRKFHAHHVRLTEVTEFLLLNAEFPRSIRFGINSLASYIERNPLLHHSIKNLSIQTSDVLSSIRAGRQRHGENITEEVLLLLQQLQLTVSDLGLLFADICYQEEAPVTVEV</sequence>
<dbReference type="InterPro" id="IPR007296">
    <property type="entry name" value="DUF403"/>
</dbReference>
<reference evidence="2 3" key="1">
    <citation type="submission" date="2023-05" db="EMBL/GenBank/DDBJ databases">
        <title>Draft genome of Paenibacillus sp. CCS26.</title>
        <authorList>
            <person name="Akita H."/>
            <person name="Shinto Y."/>
            <person name="Kimura Z."/>
        </authorList>
    </citation>
    <scope>NUCLEOTIDE SEQUENCE [LARGE SCALE GENOMIC DNA]</scope>
    <source>
        <strain evidence="2 3">CCS26</strain>
    </source>
</reference>
<dbReference type="PANTHER" id="PTHR34595:SF7">
    <property type="entry name" value="SLL1039 PROTEIN"/>
    <property type="match status" value="1"/>
</dbReference>
<gene>
    <name evidence="2" type="ORF">PghCCS26_08340</name>
</gene>
<evidence type="ECO:0000313" key="2">
    <source>
        <dbReference type="EMBL" id="GMK43707.1"/>
    </source>
</evidence>
<dbReference type="Pfam" id="PF04168">
    <property type="entry name" value="Alpha-E"/>
    <property type="match status" value="1"/>
</dbReference>
<name>A0ABQ6NF75_9BACL</name>
<proteinExistence type="predicted"/>
<organism evidence="2 3">
    <name type="scientific">Paenibacillus glycanilyticus</name>
    <dbReference type="NCBI Taxonomy" id="126569"/>
    <lineage>
        <taxon>Bacteria</taxon>
        <taxon>Bacillati</taxon>
        <taxon>Bacillota</taxon>
        <taxon>Bacilli</taxon>
        <taxon>Bacillales</taxon>
        <taxon>Paenibacillaceae</taxon>
        <taxon>Paenibacillus</taxon>
    </lineage>
</organism>
<comment type="caution">
    <text evidence="2">The sequence shown here is derived from an EMBL/GenBank/DDBJ whole genome shotgun (WGS) entry which is preliminary data.</text>
</comment>
<accession>A0ABQ6NF75</accession>
<dbReference type="PANTHER" id="PTHR34595">
    <property type="entry name" value="BLR5612 PROTEIN"/>
    <property type="match status" value="1"/>
</dbReference>
<evidence type="ECO:0000313" key="3">
    <source>
        <dbReference type="Proteomes" id="UP001285921"/>
    </source>
</evidence>
<dbReference type="InterPro" id="IPR051680">
    <property type="entry name" value="ATP-dep_Glu-Cys_Ligase-2"/>
</dbReference>
<evidence type="ECO:0000259" key="1">
    <source>
        <dbReference type="Pfam" id="PF04168"/>
    </source>
</evidence>
<dbReference type="Proteomes" id="UP001285921">
    <property type="component" value="Unassembled WGS sequence"/>
</dbReference>
<dbReference type="EMBL" id="BTCL01000002">
    <property type="protein sequence ID" value="GMK43707.1"/>
    <property type="molecule type" value="Genomic_DNA"/>
</dbReference>
<keyword evidence="3" id="KW-1185">Reference proteome</keyword>
<dbReference type="RefSeq" id="WP_317978921.1">
    <property type="nucleotide sequence ID" value="NZ_BTCL01000002.1"/>
</dbReference>
<feature type="domain" description="DUF403" evidence="1">
    <location>
        <begin position="1"/>
        <end position="301"/>
    </location>
</feature>
<protein>
    <recommendedName>
        <fullName evidence="1">DUF403 domain-containing protein</fullName>
    </recommendedName>
</protein>